<evidence type="ECO:0000313" key="3">
    <source>
        <dbReference type="EMBL" id="CAI3982007.1"/>
    </source>
</evidence>
<keyword evidence="2" id="KW-0812">Transmembrane</keyword>
<reference evidence="3" key="1">
    <citation type="submission" date="2022-10" db="EMBL/GenBank/DDBJ databases">
        <authorList>
            <person name="Chen Y."/>
            <person name="Dougan E. K."/>
            <person name="Chan C."/>
            <person name="Rhodes N."/>
            <person name="Thang M."/>
        </authorList>
    </citation>
    <scope>NUCLEOTIDE SEQUENCE</scope>
</reference>
<dbReference type="EMBL" id="CAMXCT030000676">
    <property type="protein sequence ID" value="CAL4769319.1"/>
    <property type="molecule type" value="Genomic_DNA"/>
</dbReference>
<gene>
    <name evidence="3" type="ORF">C1SCF055_LOCUS9748</name>
</gene>
<sequence>MLAGKASAGRASVFSSKSEASGPLSPNSSVSGRKSRRTKSGTKDSGGHGSQESSSIGEDYLIAKEGSNSSDKFIVGVIGASLMIVQVVVLIIGLTSWLKVVRGAEFDKTVKYGDPADKHSHAPKIFPSPQVTGGFIHKRKIHVCNVM</sequence>
<keyword evidence="2" id="KW-1133">Transmembrane helix</keyword>
<dbReference type="OrthoDB" id="448732at2759"/>
<proteinExistence type="predicted"/>
<evidence type="ECO:0000313" key="5">
    <source>
        <dbReference type="Proteomes" id="UP001152797"/>
    </source>
</evidence>
<keyword evidence="5" id="KW-1185">Reference proteome</keyword>
<dbReference type="EMBL" id="CAMXCT020000676">
    <property type="protein sequence ID" value="CAL1135382.1"/>
    <property type="molecule type" value="Genomic_DNA"/>
</dbReference>
<dbReference type="EMBL" id="CAMXCT010000676">
    <property type="protein sequence ID" value="CAI3982007.1"/>
    <property type="molecule type" value="Genomic_DNA"/>
</dbReference>
<feature type="compositionally biased region" description="Polar residues" evidence="1">
    <location>
        <begin position="13"/>
        <end position="32"/>
    </location>
</feature>
<evidence type="ECO:0000256" key="1">
    <source>
        <dbReference type="SAM" id="MobiDB-lite"/>
    </source>
</evidence>
<evidence type="ECO:0000313" key="4">
    <source>
        <dbReference type="EMBL" id="CAL1135382.1"/>
    </source>
</evidence>
<comment type="caution">
    <text evidence="3">The sequence shown here is derived from an EMBL/GenBank/DDBJ whole genome shotgun (WGS) entry which is preliminary data.</text>
</comment>
<accession>A0A9P1BYE2</accession>
<dbReference type="Proteomes" id="UP001152797">
    <property type="component" value="Unassembled WGS sequence"/>
</dbReference>
<evidence type="ECO:0000256" key="2">
    <source>
        <dbReference type="SAM" id="Phobius"/>
    </source>
</evidence>
<feature type="region of interest" description="Disordered" evidence="1">
    <location>
        <begin position="1"/>
        <end position="58"/>
    </location>
</feature>
<keyword evidence="2" id="KW-0472">Membrane</keyword>
<protein>
    <submittedName>
        <fullName evidence="3">Uncharacterized protein</fullName>
    </submittedName>
</protein>
<dbReference type="AlphaFoldDB" id="A0A9P1BYE2"/>
<name>A0A9P1BYE2_9DINO</name>
<organism evidence="3">
    <name type="scientific">Cladocopium goreaui</name>
    <dbReference type="NCBI Taxonomy" id="2562237"/>
    <lineage>
        <taxon>Eukaryota</taxon>
        <taxon>Sar</taxon>
        <taxon>Alveolata</taxon>
        <taxon>Dinophyceae</taxon>
        <taxon>Suessiales</taxon>
        <taxon>Symbiodiniaceae</taxon>
        <taxon>Cladocopium</taxon>
    </lineage>
</organism>
<reference evidence="4" key="2">
    <citation type="submission" date="2024-04" db="EMBL/GenBank/DDBJ databases">
        <authorList>
            <person name="Chen Y."/>
            <person name="Shah S."/>
            <person name="Dougan E. K."/>
            <person name="Thang M."/>
            <person name="Chan C."/>
        </authorList>
    </citation>
    <scope>NUCLEOTIDE SEQUENCE [LARGE SCALE GENOMIC DNA]</scope>
</reference>
<feature type="transmembrane region" description="Helical" evidence="2">
    <location>
        <begin position="73"/>
        <end position="98"/>
    </location>
</feature>